<evidence type="ECO:0000256" key="1">
    <source>
        <dbReference type="ARBA" id="ARBA00004141"/>
    </source>
</evidence>
<feature type="transmembrane region" description="Helical" evidence="5">
    <location>
        <begin position="108"/>
        <end position="130"/>
    </location>
</feature>
<keyword evidence="2 5" id="KW-0812">Transmembrane</keyword>
<evidence type="ECO:0000259" key="6">
    <source>
        <dbReference type="PROSITE" id="PS50262"/>
    </source>
</evidence>
<reference evidence="7 8" key="1">
    <citation type="submission" date="2014-04" db="EMBL/GenBank/DDBJ databases">
        <authorList>
            <consortium name="DOE Joint Genome Institute"/>
            <person name="Kuo A."/>
            <person name="Martino E."/>
            <person name="Perotto S."/>
            <person name="Kohler A."/>
            <person name="Nagy L.G."/>
            <person name="Floudas D."/>
            <person name="Copeland A."/>
            <person name="Barry K.W."/>
            <person name="Cichocki N."/>
            <person name="Veneault-Fourrey C."/>
            <person name="LaButti K."/>
            <person name="Lindquist E.A."/>
            <person name="Lipzen A."/>
            <person name="Lundell T."/>
            <person name="Morin E."/>
            <person name="Murat C."/>
            <person name="Sun H."/>
            <person name="Tunlid A."/>
            <person name="Henrissat B."/>
            <person name="Grigoriev I.V."/>
            <person name="Hibbett D.S."/>
            <person name="Martin F."/>
            <person name="Nordberg H.P."/>
            <person name="Cantor M.N."/>
            <person name="Hua S.X."/>
        </authorList>
    </citation>
    <scope>NUCLEOTIDE SEQUENCE [LARGE SCALE GENOMIC DNA]</scope>
    <source>
        <strain evidence="7 8">Zn</strain>
    </source>
</reference>
<sequence length="390" mass="43537">MTLDLESLDAASRGLSPLPSVLSHGLIPVATFGLLSFICSTSLFTYLTFRLISWRRKSPGIPVNQALFLIYNLLFADIQQAMAFLLNISSLKNHKLSVGTPLCFAQGWFVSTGDLASSVFICAIGVHTFFGVVRDYRLPTRYFYCTIASLWFFVYLMALLGPILHRDDFYVRAAAWCWINDKYQNERLWLHYFWIFICMFSSILMYGTIYVWLRARSRNHDSSVAKAVTPLMILYPVIYVVCTAPLAIGRIAALAGNEISLAYFCVAGSMIACNGWLDVLLYTGTRADIIYSAYPPTDDIGLDTFAFMGKGHNFGTVTTVEAGPRGGSRLAGGRRSQGGDSLENLYGLDEIRIKGEVTVSVDDKIHGIMERSRIQTDNGWDRTSRKSSQT</sequence>
<dbReference type="PANTHER" id="PTHR23112">
    <property type="entry name" value="G PROTEIN-COUPLED RECEPTOR 157-RELATED"/>
    <property type="match status" value="1"/>
</dbReference>
<dbReference type="GO" id="GO:0004930">
    <property type="term" value="F:G protein-coupled receptor activity"/>
    <property type="evidence" value="ECO:0007669"/>
    <property type="project" value="TreeGrafter"/>
</dbReference>
<evidence type="ECO:0000256" key="5">
    <source>
        <dbReference type="SAM" id="Phobius"/>
    </source>
</evidence>
<dbReference type="InParanoid" id="A0A0C3H7D5"/>
<dbReference type="AlphaFoldDB" id="A0A0C3H7D5"/>
<comment type="subcellular location">
    <subcellularLocation>
        <location evidence="1">Membrane</location>
        <topology evidence="1">Multi-pass membrane protein</topology>
    </subcellularLocation>
</comment>
<dbReference type="HOGENOM" id="CLU_027149_3_2_1"/>
<feature type="transmembrane region" description="Helical" evidence="5">
    <location>
        <begin position="192"/>
        <end position="213"/>
    </location>
</feature>
<feature type="transmembrane region" description="Helical" evidence="5">
    <location>
        <begin position="68"/>
        <end position="88"/>
    </location>
</feature>
<feature type="transmembrane region" description="Helical" evidence="5">
    <location>
        <begin position="261"/>
        <end position="282"/>
    </location>
</feature>
<organism evidence="7 8">
    <name type="scientific">Oidiodendron maius (strain Zn)</name>
    <dbReference type="NCBI Taxonomy" id="913774"/>
    <lineage>
        <taxon>Eukaryota</taxon>
        <taxon>Fungi</taxon>
        <taxon>Dikarya</taxon>
        <taxon>Ascomycota</taxon>
        <taxon>Pezizomycotina</taxon>
        <taxon>Leotiomycetes</taxon>
        <taxon>Leotiomycetes incertae sedis</taxon>
        <taxon>Myxotrichaceae</taxon>
        <taxon>Oidiodendron</taxon>
    </lineage>
</organism>
<evidence type="ECO:0000256" key="3">
    <source>
        <dbReference type="ARBA" id="ARBA00022989"/>
    </source>
</evidence>
<accession>A0A0C3H7D5</accession>
<keyword evidence="4 5" id="KW-0472">Membrane</keyword>
<feature type="transmembrane region" description="Helical" evidence="5">
    <location>
        <begin position="25"/>
        <end position="47"/>
    </location>
</feature>
<dbReference type="OrthoDB" id="100006at2759"/>
<protein>
    <recommendedName>
        <fullName evidence="6">G-protein coupled receptors family 1 profile domain-containing protein</fullName>
    </recommendedName>
</protein>
<dbReference type="EMBL" id="KN832879">
    <property type="protein sequence ID" value="KIM99139.1"/>
    <property type="molecule type" value="Genomic_DNA"/>
</dbReference>
<feature type="transmembrane region" description="Helical" evidence="5">
    <location>
        <begin position="233"/>
        <end position="255"/>
    </location>
</feature>
<dbReference type="Gene3D" id="1.20.1070.10">
    <property type="entry name" value="Rhodopsin 7-helix transmembrane proteins"/>
    <property type="match status" value="1"/>
</dbReference>
<dbReference type="GO" id="GO:0005886">
    <property type="term" value="C:plasma membrane"/>
    <property type="evidence" value="ECO:0007669"/>
    <property type="project" value="TreeGrafter"/>
</dbReference>
<keyword evidence="3 5" id="KW-1133">Transmembrane helix</keyword>
<reference evidence="8" key="2">
    <citation type="submission" date="2015-01" db="EMBL/GenBank/DDBJ databases">
        <title>Evolutionary Origins and Diversification of the Mycorrhizal Mutualists.</title>
        <authorList>
            <consortium name="DOE Joint Genome Institute"/>
            <consortium name="Mycorrhizal Genomics Consortium"/>
            <person name="Kohler A."/>
            <person name="Kuo A."/>
            <person name="Nagy L.G."/>
            <person name="Floudas D."/>
            <person name="Copeland A."/>
            <person name="Barry K.W."/>
            <person name="Cichocki N."/>
            <person name="Veneault-Fourrey C."/>
            <person name="LaButti K."/>
            <person name="Lindquist E.A."/>
            <person name="Lipzen A."/>
            <person name="Lundell T."/>
            <person name="Morin E."/>
            <person name="Murat C."/>
            <person name="Riley R."/>
            <person name="Ohm R."/>
            <person name="Sun H."/>
            <person name="Tunlid A."/>
            <person name="Henrissat B."/>
            <person name="Grigoriev I.V."/>
            <person name="Hibbett D.S."/>
            <person name="Martin F."/>
        </authorList>
    </citation>
    <scope>NUCLEOTIDE SEQUENCE [LARGE SCALE GENOMIC DNA]</scope>
    <source>
        <strain evidence="8">Zn</strain>
    </source>
</reference>
<dbReference type="PROSITE" id="PS50262">
    <property type="entry name" value="G_PROTEIN_RECEP_F1_2"/>
    <property type="match status" value="1"/>
</dbReference>
<evidence type="ECO:0000313" key="8">
    <source>
        <dbReference type="Proteomes" id="UP000054321"/>
    </source>
</evidence>
<evidence type="ECO:0000256" key="4">
    <source>
        <dbReference type="ARBA" id="ARBA00023136"/>
    </source>
</evidence>
<dbReference type="Proteomes" id="UP000054321">
    <property type="component" value="Unassembled WGS sequence"/>
</dbReference>
<evidence type="ECO:0000256" key="2">
    <source>
        <dbReference type="ARBA" id="ARBA00022692"/>
    </source>
</evidence>
<feature type="domain" description="G-protein coupled receptors family 1 profile" evidence="6">
    <location>
        <begin position="44"/>
        <end position="282"/>
    </location>
</feature>
<feature type="transmembrane region" description="Helical" evidence="5">
    <location>
        <begin position="142"/>
        <end position="164"/>
    </location>
</feature>
<dbReference type="GO" id="GO:0007189">
    <property type="term" value="P:adenylate cyclase-activating G protein-coupled receptor signaling pathway"/>
    <property type="evidence" value="ECO:0007669"/>
    <property type="project" value="TreeGrafter"/>
</dbReference>
<evidence type="ECO:0000313" key="7">
    <source>
        <dbReference type="EMBL" id="KIM99139.1"/>
    </source>
</evidence>
<dbReference type="InterPro" id="IPR017452">
    <property type="entry name" value="GPCR_Rhodpsn_7TM"/>
</dbReference>
<gene>
    <name evidence="7" type="ORF">OIDMADRAFT_166772</name>
</gene>
<keyword evidence="8" id="KW-1185">Reference proteome</keyword>
<dbReference type="PANTHER" id="PTHR23112:SF37">
    <property type="entry name" value="G PROTEIN-COUPLED RECEPTOR GPR1"/>
    <property type="match status" value="1"/>
</dbReference>
<dbReference type="SUPFAM" id="SSF81321">
    <property type="entry name" value="Family A G protein-coupled receptor-like"/>
    <property type="match status" value="1"/>
</dbReference>
<name>A0A0C3H7D5_OIDMZ</name>
<proteinExistence type="predicted"/>
<dbReference type="STRING" id="913774.A0A0C3H7D5"/>